<feature type="compositionally biased region" description="Polar residues" evidence="1">
    <location>
        <begin position="70"/>
        <end position="82"/>
    </location>
</feature>
<dbReference type="EMBL" id="JAJADQ010000014">
    <property type="protein sequence ID" value="MCB2380154.1"/>
    <property type="molecule type" value="Genomic_DNA"/>
</dbReference>
<keyword evidence="2" id="KW-0812">Transmembrane</keyword>
<comment type="caution">
    <text evidence="3">The sequence shown here is derived from an EMBL/GenBank/DDBJ whole genome shotgun (WGS) entry which is preliminary data.</text>
</comment>
<evidence type="ECO:0000313" key="4">
    <source>
        <dbReference type="Proteomes" id="UP001165297"/>
    </source>
</evidence>
<keyword evidence="2" id="KW-0472">Membrane</keyword>
<sequence length="94" mass="10966">MRIDPSMGRTILFSLGVVTFVIGVYQTLVENNPKVPLESLQRNYWLFMISLGCIMYYRYLKQREKEANFLAQQRQAPKTPTKSGIAEPRKKPRN</sequence>
<gene>
    <name evidence="3" type="ORF">LGH70_21340</name>
</gene>
<evidence type="ECO:0000256" key="2">
    <source>
        <dbReference type="SAM" id="Phobius"/>
    </source>
</evidence>
<keyword evidence="2" id="KW-1133">Transmembrane helix</keyword>
<feature type="transmembrane region" description="Helical" evidence="2">
    <location>
        <begin position="44"/>
        <end position="60"/>
    </location>
</feature>
<accession>A0ABS8AMD8</accession>
<reference evidence="3" key="1">
    <citation type="submission" date="2021-10" db="EMBL/GenBank/DDBJ databases">
        <authorList>
            <person name="Dean J.D."/>
            <person name="Kim M.K."/>
            <person name="Newey C.N."/>
            <person name="Stoker T.S."/>
            <person name="Thompson D.W."/>
            <person name="Grose J.H."/>
        </authorList>
    </citation>
    <scope>NUCLEOTIDE SEQUENCE</scope>
    <source>
        <strain evidence="3">BT635</strain>
    </source>
</reference>
<keyword evidence="4" id="KW-1185">Reference proteome</keyword>
<evidence type="ECO:0000256" key="1">
    <source>
        <dbReference type="SAM" id="MobiDB-lite"/>
    </source>
</evidence>
<name>A0ABS8AMD8_9BACT</name>
<feature type="transmembrane region" description="Helical" evidence="2">
    <location>
        <begin position="12"/>
        <end position="29"/>
    </location>
</feature>
<dbReference type="Proteomes" id="UP001165297">
    <property type="component" value="Unassembled WGS sequence"/>
</dbReference>
<organism evidence="3 4">
    <name type="scientific">Hymenobacter nitidus</name>
    <dbReference type="NCBI Taxonomy" id="2880929"/>
    <lineage>
        <taxon>Bacteria</taxon>
        <taxon>Pseudomonadati</taxon>
        <taxon>Bacteroidota</taxon>
        <taxon>Cytophagia</taxon>
        <taxon>Cytophagales</taxon>
        <taxon>Hymenobacteraceae</taxon>
        <taxon>Hymenobacter</taxon>
    </lineage>
</organism>
<proteinExistence type="predicted"/>
<evidence type="ECO:0008006" key="5">
    <source>
        <dbReference type="Google" id="ProtNLM"/>
    </source>
</evidence>
<protein>
    <recommendedName>
        <fullName evidence="5">Signal peptidase</fullName>
    </recommendedName>
</protein>
<dbReference type="RefSeq" id="WP_226189850.1">
    <property type="nucleotide sequence ID" value="NZ_JAJADQ010000014.1"/>
</dbReference>
<evidence type="ECO:0000313" key="3">
    <source>
        <dbReference type="EMBL" id="MCB2380154.1"/>
    </source>
</evidence>
<feature type="region of interest" description="Disordered" evidence="1">
    <location>
        <begin position="70"/>
        <end position="94"/>
    </location>
</feature>